<dbReference type="InterPro" id="IPR002641">
    <property type="entry name" value="PNPLA_dom"/>
</dbReference>
<feature type="short sequence motif" description="GXGXXG" evidence="4">
    <location>
        <begin position="31"/>
        <end position="36"/>
    </location>
</feature>
<dbReference type="EMBL" id="CP042906">
    <property type="protein sequence ID" value="QEX16796.1"/>
    <property type="molecule type" value="Genomic_DNA"/>
</dbReference>
<dbReference type="PANTHER" id="PTHR14226:SF57">
    <property type="entry name" value="BLR7027 PROTEIN"/>
    <property type="match status" value="1"/>
</dbReference>
<dbReference type="Gene3D" id="3.40.1090.10">
    <property type="entry name" value="Cytosolic phospholipase A2 catalytic domain"/>
    <property type="match status" value="2"/>
</dbReference>
<evidence type="ECO:0000256" key="2">
    <source>
        <dbReference type="ARBA" id="ARBA00022963"/>
    </source>
</evidence>
<dbReference type="CDD" id="cd07209">
    <property type="entry name" value="Pat_hypo_Ecoli_Z1214_like"/>
    <property type="match status" value="1"/>
</dbReference>
<evidence type="ECO:0000256" key="3">
    <source>
        <dbReference type="ARBA" id="ARBA00023098"/>
    </source>
</evidence>
<dbReference type="AlphaFoldDB" id="A0A5J6MPS1"/>
<dbReference type="PANTHER" id="PTHR14226">
    <property type="entry name" value="NEUROPATHY TARGET ESTERASE/SWISS CHEESE D.MELANOGASTER"/>
    <property type="match status" value="1"/>
</dbReference>
<feature type="short sequence motif" description="GXSXG" evidence="4">
    <location>
        <begin position="58"/>
        <end position="62"/>
    </location>
</feature>
<dbReference type="PROSITE" id="PS51635">
    <property type="entry name" value="PNPLA"/>
    <property type="match status" value="1"/>
</dbReference>
<dbReference type="OrthoDB" id="9807112at2"/>
<dbReference type="InterPro" id="IPR016035">
    <property type="entry name" value="Acyl_Trfase/lysoPLipase"/>
</dbReference>
<gene>
    <name evidence="6" type="ORF">FRZ44_20910</name>
</gene>
<keyword evidence="2 4" id="KW-0442">Lipid degradation</keyword>
<protein>
    <submittedName>
        <fullName evidence="6">Membrane protein</fullName>
    </submittedName>
</protein>
<organism evidence="6 7">
    <name type="scientific">Hypericibacter terrae</name>
    <dbReference type="NCBI Taxonomy" id="2602015"/>
    <lineage>
        <taxon>Bacteria</taxon>
        <taxon>Pseudomonadati</taxon>
        <taxon>Pseudomonadota</taxon>
        <taxon>Alphaproteobacteria</taxon>
        <taxon>Rhodospirillales</taxon>
        <taxon>Dongiaceae</taxon>
        <taxon>Hypericibacter</taxon>
    </lineage>
</organism>
<dbReference type="Pfam" id="PF01734">
    <property type="entry name" value="Patatin"/>
    <property type="match status" value="1"/>
</dbReference>
<dbReference type="GO" id="GO:0016787">
    <property type="term" value="F:hydrolase activity"/>
    <property type="evidence" value="ECO:0007669"/>
    <property type="project" value="UniProtKB-UniRule"/>
</dbReference>
<dbReference type="InterPro" id="IPR050301">
    <property type="entry name" value="NTE"/>
</dbReference>
<feature type="active site" description="Proton acceptor" evidence="4">
    <location>
        <position position="219"/>
    </location>
</feature>
<evidence type="ECO:0000256" key="1">
    <source>
        <dbReference type="ARBA" id="ARBA00022801"/>
    </source>
</evidence>
<dbReference type="Proteomes" id="UP000326202">
    <property type="component" value="Chromosome"/>
</dbReference>
<evidence type="ECO:0000259" key="5">
    <source>
        <dbReference type="PROSITE" id="PS51635"/>
    </source>
</evidence>
<feature type="short sequence motif" description="DGA/G" evidence="4">
    <location>
        <begin position="219"/>
        <end position="221"/>
    </location>
</feature>
<dbReference type="KEGG" id="htq:FRZ44_20910"/>
<sequence>MDAETPVLHKSRTGGGWRPERCDRLALVLQGGGALGAYQAGVYQALHEAGIEPDWVAGVSIGAINAAIIAGNHPPKRLDRLRTFWERITERKIWNYTPDGDIYRKIRNAISSSLTISQGQPGFFEPRFPGPWFTAAGAKDATSYYDSAPLRETLRELVDFDLINDHGCRFAVGAVNVLTGNFMYFDNQKEIIEPEHIMASGALPPALPMIKLGTDYYWDGGIVSNTPLQYLLDQEDALNTLAFQVDLFSARGDMPRDIQDVMARQKDIIYSSRTRYNTDVYRRLHKWKMKLGQILKKMPEELLDEEEKKLRCELMDLPEIVILQLIYQQKAYEGHAKDYEFSGISMREHWQSGYEDTKATLKKKAWMEMPPEGAGCIVHDVHRQED</sequence>
<evidence type="ECO:0000313" key="7">
    <source>
        <dbReference type="Proteomes" id="UP000326202"/>
    </source>
</evidence>
<evidence type="ECO:0000256" key="4">
    <source>
        <dbReference type="PROSITE-ProRule" id="PRU01161"/>
    </source>
</evidence>
<reference evidence="6 7" key="1">
    <citation type="submission" date="2019-08" db="EMBL/GenBank/DDBJ databases">
        <title>Hyperibacter terrae gen. nov., sp. nov. and Hyperibacter viscosus sp. nov., two new members in the family Rhodospirillaceae isolated from the rhizosphere of Hypericum perforatum.</title>
        <authorList>
            <person name="Noviana Z."/>
        </authorList>
    </citation>
    <scope>NUCLEOTIDE SEQUENCE [LARGE SCALE GENOMIC DNA]</scope>
    <source>
        <strain evidence="6 7">R5913</strain>
    </source>
</reference>
<dbReference type="RefSeq" id="WP_151177110.1">
    <property type="nucleotide sequence ID" value="NZ_CP042906.1"/>
</dbReference>
<dbReference type="Pfam" id="PF12536">
    <property type="entry name" value="DUF3734"/>
    <property type="match status" value="1"/>
</dbReference>
<feature type="active site" description="Nucleophile" evidence="4">
    <location>
        <position position="60"/>
    </location>
</feature>
<accession>A0A5J6MPS1</accession>
<keyword evidence="3 4" id="KW-0443">Lipid metabolism</keyword>
<proteinExistence type="predicted"/>
<dbReference type="SUPFAM" id="SSF52151">
    <property type="entry name" value="FabD/lysophospholipase-like"/>
    <property type="match status" value="1"/>
</dbReference>
<keyword evidence="7" id="KW-1185">Reference proteome</keyword>
<name>A0A5J6MPS1_9PROT</name>
<keyword evidence="1 4" id="KW-0378">Hydrolase</keyword>
<dbReference type="InterPro" id="IPR021095">
    <property type="entry name" value="DUF3734"/>
</dbReference>
<evidence type="ECO:0000313" key="6">
    <source>
        <dbReference type="EMBL" id="QEX16796.1"/>
    </source>
</evidence>
<dbReference type="GO" id="GO:0016042">
    <property type="term" value="P:lipid catabolic process"/>
    <property type="evidence" value="ECO:0007669"/>
    <property type="project" value="UniProtKB-UniRule"/>
</dbReference>
<feature type="domain" description="PNPLA" evidence="5">
    <location>
        <begin position="27"/>
        <end position="232"/>
    </location>
</feature>